<organism evidence="2 3">
    <name type="scientific">Neorhizobium turbinariae</name>
    <dbReference type="NCBI Taxonomy" id="2937795"/>
    <lineage>
        <taxon>Bacteria</taxon>
        <taxon>Pseudomonadati</taxon>
        <taxon>Pseudomonadota</taxon>
        <taxon>Alphaproteobacteria</taxon>
        <taxon>Hyphomicrobiales</taxon>
        <taxon>Rhizobiaceae</taxon>
        <taxon>Rhizobium/Agrobacterium group</taxon>
        <taxon>Neorhizobium</taxon>
    </lineage>
</organism>
<comment type="caution">
    <text evidence="2">The sequence shown here is derived from an EMBL/GenBank/DDBJ whole genome shotgun (WGS) entry which is preliminary data.</text>
</comment>
<evidence type="ECO:0000313" key="3">
    <source>
        <dbReference type="Proteomes" id="UP001202827"/>
    </source>
</evidence>
<feature type="transmembrane region" description="Helical" evidence="1">
    <location>
        <begin position="83"/>
        <end position="101"/>
    </location>
</feature>
<reference evidence="2 3" key="1">
    <citation type="submission" date="2022-04" db="EMBL/GenBank/DDBJ databases">
        <title>Rhizobium coralii sp. nov., isolated from coral Turbinaria peltata.</title>
        <authorList>
            <person name="Sun H."/>
        </authorList>
    </citation>
    <scope>NUCLEOTIDE SEQUENCE [LARGE SCALE GENOMIC DNA]</scope>
    <source>
        <strain evidence="2 3">NTR19</strain>
    </source>
</reference>
<accession>A0ABT0IR26</accession>
<evidence type="ECO:0000256" key="1">
    <source>
        <dbReference type="SAM" id="Phobius"/>
    </source>
</evidence>
<keyword evidence="1" id="KW-1133">Transmembrane helix</keyword>
<dbReference type="RefSeq" id="WP_248682961.1">
    <property type="nucleotide sequence ID" value="NZ_JALPRY010000010.1"/>
</dbReference>
<feature type="transmembrane region" description="Helical" evidence="1">
    <location>
        <begin position="36"/>
        <end position="56"/>
    </location>
</feature>
<feature type="transmembrane region" description="Helical" evidence="1">
    <location>
        <begin position="169"/>
        <end position="189"/>
    </location>
</feature>
<dbReference type="Proteomes" id="UP001202827">
    <property type="component" value="Unassembled WGS sequence"/>
</dbReference>
<evidence type="ECO:0008006" key="4">
    <source>
        <dbReference type="Google" id="ProtNLM"/>
    </source>
</evidence>
<feature type="transmembrane region" description="Helical" evidence="1">
    <location>
        <begin position="140"/>
        <end position="157"/>
    </location>
</feature>
<sequence length="198" mass="22331">MPSYHEVRLYLSGLWLLIKGDAQGFRLLDVSDRGMLRSFWAILWCLPAAVASWLWLHELVRASLPQDSRLGGLFFVRTAMLEVFNWMVPLILAGVLCLIAGTQRKFPAVVVTMNWLSVPFSWAYGAMCVIMLLAPALLPLIGLFQLALIMALVISFSRIIRMIHGPKPLMIVAFVLVLMVPNMILTEALQRFLGIYPF</sequence>
<name>A0ABT0IR26_9HYPH</name>
<evidence type="ECO:0000313" key="2">
    <source>
        <dbReference type="EMBL" id="MCK8780310.1"/>
    </source>
</evidence>
<keyword evidence="3" id="KW-1185">Reference proteome</keyword>
<feature type="transmembrane region" description="Helical" evidence="1">
    <location>
        <begin position="113"/>
        <end position="134"/>
    </location>
</feature>
<dbReference type="EMBL" id="JALPRY010000010">
    <property type="protein sequence ID" value="MCK8780310.1"/>
    <property type="molecule type" value="Genomic_DNA"/>
</dbReference>
<protein>
    <recommendedName>
        <fullName evidence="4">Yip1 domain-containing protein</fullName>
    </recommendedName>
</protein>
<proteinExistence type="predicted"/>
<keyword evidence="1" id="KW-0472">Membrane</keyword>
<gene>
    <name evidence="2" type="ORF">M0654_09985</name>
</gene>
<keyword evidence="1" id="KW-0812">Transmembrane</keyword>